<dbReference type="NCBIfam" id="TIGR00380">
    <property type="entry name" value="cobal_cbiB"/>
    <property type="match status" value="1"/>
</dbReference>
<comment type="subcellular location">
    <subcellularLocation>
        <location evidence="1 9">Cell membrane</location>
        <topology evidence="1 9">Multi-pass membrane protein</topology>
    </subcellularLocation>
</comment>
<dbReference type="PANTHER" id="PTHR34308:SF1">
    <property type="entry name" value="COBALAMIN BIOSYNTHESIS PROTEIN CBIB"/>
    <property type="match status" value="1"/>
</dbReference>
<evidence type="ECO:0000313" key="11">
    <source>
        <dbReference type="Proteomes" id="UP000461162"/>
    </source>
</evidence>
<keyword evidence="11" id="KW-1185">Reference proteome</keyword>
<proteinExistence type="inferred from homology"/>
<dbReference type="UniPathway" id="UPA00148"/>
<reference evidence="10 11" key="1">
    <citation type="submission" date="2019-11" db="EMBL/GenBank/DDBJ databases">
        <title>Pseudodesulfovibrio alkaliphilus, sp. nov., an alkaliphilic sulfate-reducing bacteria from mud volcano of Taman peninsula, Russia.</title>
        <authorList>
            <person name="Frolova A."/>
            <person name="Merkel A.Y."/>
            <person name="Slobodkin A.I."/>
        </authorList>
    </citation>
    <scope>NUCLEOTIDE SEQUENCE [LARGE SCALE GENOMIC DNA]</scope>
    <source>
        <strain evidence="10 11">F-1</strain>
    </source>
</reference>
<dbReference type="EMBL" id="WODC01000007">
    <property type="protein sequence ID" value="MUM78219.1"/>
    <property type="molecule type" value="Genomic_DNA"/>
</dbReference>
<feature type="transmembrane region" description="Helical" evidence="9">
    <location>
        <begin position="47"/>
        <end position="69"/>
    </location>
</feature>
<keyword evidence="4 9" id="KW-1003">Cell membrane</keyword>
<dbReference type="Proteomes" id="UP000461162">
    <property type="component" value="Unassembled WGS sequence"/>
</dbReference>
<dbReference type="GO" id="GO:0005886">
    <property type="term" value="C:plasma membrane"/>
    <property type="evidence" value="ECO:0007669"/>
    <property type="project" value="UniProtKB-SubCell"/>
</dbReference>
<evidence type="ECO:0000256" key="9">
    <source>
        <dbReference type="HAMAP-Rule" id="MF_00024"/>
    </source>
</evidence>
<evidence type="ECO:0000313" key="10">
    <source>
        <dbReference type="EMBL" id="MUM78219.1"/>
    </source>
</evidence>
<dbReference type="GO" id="GO:0048472">
    <property type="term" value="F:threonine-phosphate decarboxylase activity"/>
    <property type="evidence" value="ECO:0007669"/>
    <property type="project" value="InterPro"/>
</dbReference>
<organism evidence="10 11">
    <name type="scientific">Pseudodesulfovibrio alkaliphilus</name>
    <dbReference type="NCBI Taxonomy" id="2661613"/>
    <lineage>
        <taxon>Bacteria</taxon>
        <taxon>Pseudomonadati</taxon>
        <taxon>Thermodesulfobacteriota</taxon>
        <taxon>Desulfovibrionia</taxon>
        <taxon>Desulfovibrionales</taxon>
        <taxon>Desulfovibrionaceae</taxon>
    </lineage>
</organism>
<feature type="transmembrane region" description="Helical" evidence="9">
    <location>
        <begin position="295"/>
        <end position="314"/>
    </location>
</feature>
<feature type="transmembrane region" description="Helical" evidence="9">
    <location>
        <begin position="152"/>
        <end position="170"/>
    </location>
</feature>
<dbReference type="InterPro" id="IPR004485">
    <property type="entry name" value="Cobalamin_biosynth_CobD/CbiB"/>
</dbReference>
<evidence type="ECO:0000256" key="4">
    <source>
        <dbReference type="ARBA" id="ARBA00022475"/>
    </source>
</evidence>
<keyword evidence="7 9" id="KW-1133">Transmembrane helix</keyword>
<comment type="pathway">
    <text evidence="2 9">Cofactor biosynthesis; adenosylcobalamin biosynthesis.</text>
</comment>
<accession>A0A7K1KQ54</accession>
<evidence type="ECO:0000256" key="2">
    <source>
        <dbReference type="ARBA" id="ARBA00004953"/>
    </source>
</evidence>
<dbReference type="PANTHER" id="PTHR34308">
    <property type="entry name" value="COBALAMIN BIOSYNTHESIS PROTEIN CBIB"/>
    <property type="match status" value="1"/>
</dbReference>
<evidence type="ECO:0000256" key="5">
    <source>
        <dbReference type="ARBA" id="ARBA00022573"/>
    </source>
</evidence>
<dbReference type="Pfam" id="PF03186">
    <property type="entry name" value="CobD_Cbib"/>
    <property type="match status" value="1"/>
</dbReference>
<comment type="caution">
    <text evidence="10">The sequence shown here is derived from an EMBL/GenBank/DDBJ whole genome shotgun (WGS) entry which is preliminary data.</text>
</comment>
<evidence type="ECO:0000256" key="7">
    <source>
        <dbReference type="ARBA" id="ARBA00022989"/>
    </source>
</evidence>
<evidence type="ECO:0000256" key="3">
    <source>
        <dbReference type="ARBA" id="ARBA00006263"/>
    </source>
</evidence>
<evidence type="ECO:0000256" key="1">
    <source>
        <dbReference type="ARBA" id="ARBA00004651"/>
    </source>
</evidence>
<keyword evidence="6 9" id="KW-0812">Transmembrane</keyword>
<evidence type="ECO:0000256" key="6">
    <source>
        <dbReference type="ARBA" id="ARBA00022692"/>
    </source>
</evidence>
<protein>
    <recommendedName>
        <fullName evidence="9">Cobalamin biosynthesis protein CobD</fullName>
    </recommendedName>
</protein>
<evidence type="ECO:0000256" key="8">
    <source>
        <dbReference type="ARBA" id="ARBA00023136"/>
    </source>
</evidence>
<comment type="caution">
    <text evidence="9">Lacks conserved residue(s) required for the propagation of feature annotation.</text>
</comment>
<dbReference type="RefSeq" id="WP_155934839.1">
    <property type="nucleotide sequence ID" value="NZ_WODC01000007.1"/>
</dbReference>
<gene>
    <name evidence="9 10" type="primary">cobD</name>
    <name evidence="10" type="ORF">GKC30_11285</name>
</gene>
<feature type="transmembrane region" description="Helical" evidence="9">
    <location>
        <begin position="76"/>
        <end position="94"/>
    </location>
</feature>
<keyword evidence="8 9" id="KW-0472">Membrane</keyword>
<dbReference type="AlphaFoldDB" id="A0A7K1KQ54"/>
<comment type="function">
    <text evidence="9">Converts cobyric acid to cobinamide by the addition of aminopropanol on the F carboxylic group.</text>
</comment>
<name>A0A7K1KQ54_9BACT</name>
<sequence>MEILFIFIVPAAALILDTLFGDPKCLPHPVRLIGRILDLYEASARRVGIDLAVAGWAAVLLLPVAAWGVAEFMMAIPYLGLIVAVYLAYAGLALGCLAREAYRVAALLDTGDLPGARAALSMLVSRDTSELGPDEVRRTLAETVSENLNDGLVAPMFYLVLLGPGGLWAYKTISTMDSMWGYRTERFRDLGRAAAKTDDILAWIPARITAWLMIFVGWRRGLAHGAAKANLSRDASRMESPNAGWPMAAAAWLLGGQMGGRAVYFGAVKDKPVLGPAGAVWDRQMVRTLIRLCKSTGHLAGWLFIALLGALRWVW</sequence>
<comment type="similarity">
    <text evidence="3 9">Belongs to the CobD/CbiB family.</text>
</comment>
<dbReference type="GO" id="GO:0015420">
    <property type="term" value="F:ABC-type vitamin B12 transporter activity"/>
    <property type="evidence" value="ECO:0007669"/>
    <property type="project" value="UniProtKB-UniRule"/>
</dbReference>
<dbReference type="HAMAP" id="MF_00024">
    <property type="entry name" value="CobD_CbiB"/>
    <property type="match status" value="1"/>
</dbReference>
<dbReference type="GO" id="GO:0009236">
    <property type="term" value="P:cobalamin biosynthetic process"/>
    <property type="evidence" value="ECO:0007669"/>
    <property type="project" value="UniProtKB-UniRule"/>
</dbReference>
<keyword evidence="5 9" id="KW-0169">Cobalamin biosynthesis</keyword>